<keyword evidence="8" id="KW-0808">Transferase</keyword>
<dbReference type="GO" id="GO:0046872">
    <property type="term" value="F:metal ion binding"/>
    <property type="evidence" value="ECO:0007669"/>
    <property type="project" value="UniProtKB-KW"/>
</dbReference>
<keyword evidence="9" id="KW-0812">Transmembrane</keyword>
<dbReference type="InterPro" id="IPR007754">
    <property type="entry name" value="GlcNAc_II"/>
</dbReference>
<dbReference type="Pfam" id="PF05060">
    <property type="entry name" value="MGAT2"/>
    <property type="match status" value="1"/>
</dbReference>
<dbReference type="InterPro" id="IPR029044">
    <property type="entry name" value="Nucleotide-diphossugar_trans"/>
</dbReference>
<feature type="binding site" evidence="24">
    <location>
        <position position="178"/>
    </location>
    <ligand>
        <name>Mn(2+)</name>
        <dbReference type="ChEBI" id="CHEBI:29035"/>
    </ligand>
</feature>
<evidence type="ECO:0000256" key="20">
    <source>
        <dbReference type="ARBA" id="ARBA00032552"/>
    </source>
</evidence>
<evidence type="ECO:0000313" key="28">
    <source>
        <dbReference type="Proteomes" id="UP000285301"/>
    </source>
</evidence>
<organism evidence="26 28">
    <name type="scientific">Dinothrombium tinctorium</name>
    <dbReference type="NCBI Taxonomy" id="1965070"/>
    <lineage>
        <taxon>Eukaryota</taxon>
        <taxon>Metazoa</taxon>
        <taxon>Ecdysozoa</taxon>
        <taxon>Arthropoda</taxon>
        <taxon>Chelicerata</taxon>
        <taxon>Arachnida</taxon>
        <taxon>Acari</taxon>
        <taxon>Acariformes</taxon>
        <taxon>Trombidiformes</taxon>
        <taxon>Prostigmata</taxon>
        <taxon>Anystina</taxon>
        <taxon>Parasitengona</taxon>
        <taxon>Trombidioidea</taxon>
        <taxon>Trombidiidae</taxon>
        <taxon>Dinothrombium</taxon>
    </lineage>
</organism>
<dbReference type="Proteomes" id="UP000285301">
    <property type="component" value="Unassembled WGS sequence"/>
</dbReference>
<evidence type="ECO:0000256" key="12">
    <source>
        <dbReference type="ARBA" id="ARBA00022989"/>
    </source>
</evidence>
<evidence type="ECO:0000256" key="3">
    <source>
        <dbReference type="ARBA" id="ARBA00004922"/>
    </source>
</evidence>
<dbReference type="GO" id="GO:0009312">
    <property type="term" value="P:oligosaccharide biosynthetic process"/>
    <property type="evidence" value="ECO:0007669"/>
    <property type="project" value="InterPro"/>
</dbReference>
<keyword evidence="13" id="KW-0333">Golgi apparatus</keyword>
<feature type="disulfide bond" evidence="25">
    <location>
        <begin position="138"/>
        <end position="161"/>
    </location>
</feature>
<evidence type="ECO:0000256" key="13">
    <source>
        <dbReference type="ARBA" id="ARBA00023034"/>
    </source>
</evidence>
<accession>A0A3S3PJH9</accession>
<keyword evidence="14" id="KW-0472">Membrane</keyword>
<name>A0A3S3PJH9_9ACAR</name>
<reference evidence="26 28" key="1">
    <citation type="journal article" date="2018" name="Gigascience">
        <title>Genomes of trombidid mites reveal novel predicted allergens and laterally-transferred genes associated with secondary metabolism.</title>
        <authorList>
            <person name="Dong X."/>
            <person name="Chaisiri K."/>
            <person name="Xia D."/>
            <person name="Armstrong S.D."/>
            <person name="Fang Y."/>
            <person name="Donnelly M.J."/>
            <person name="Kadowaki T."/>
            <person name="McGarry J.W."/>
            <person name="Darby A.C."/>
            <person name="Makepeace B.L."/>
        </authorList>
    </citation>
    <scope>NUCLEOTIDE SEQUENCE [LARGE SCALE GENOMIC DNA]</scope>
    <source>
        <strain evidence="26">UoL-WK</strain>
    </source>
</reference>
<comment type="cofactor">
    <cofactor evidence="1 24">
        <name>Mn(2+)</name>
        <dbReference type="ChEBI" id="CHEBI:29035"/>
    </cofactor>
</comment>
<feature type="binding site" evidence="23">
    <location>
        <begin position="36"/>
        <end position="40"/>
    </location>
    <ligand>
        <name>substrate</name>
    </ligand>
</feature>
<evidence type="ECO:0000256" key="15">
    <source>
        <dbReference type="ARBA" id="ARBA00023157"/>
    </source>
</evidence>
<evidence type="ECO:0000256" key="1">
    <source>
        <dbReference type="ARBA" id="ARBA00001936"/>
    </source>
</evidence>
<comment type="caution">
    <text evidence="26">The sequence shown here is derived from an EMBL/GenBank/DDBJ whole genome shotgun (WGS) entry which is preliminary data.</text>
</comment>
<keyword evidence="15 25" id="KW-1015">Disulfide bond</keyword>
<keyword evidence="7" id="KW-0328">Glycosyltransferase</keyword>
<dbReference type="PANTHER" id="PTHR12871:SF0">
    <property type="entry name" value="ALPHA-1,6-MANNOSYL-GLYCOPROTEIN 2-BETA-N-ACETYLGLUCOSAMINYLTRANSFERASE"/>
    <property type="match status" value="1"/>
</dbReference>
<dbReference type="EMBL" id="NCKU01000276">
    <property type="protein sequence ID" value="RWS16181.1"/>
    <property type="molecule type" value="Genomic_DNA"/>
</dbReference>
<keyword evidence="17 24" id="KW-0464">Manganese</keyword>
<dbReference type="EC" id="2.4.1.143" evidence="5"/>
<gene>
    <name evidence="27" type="ORF">B4U79_06837</name>
    <name evidence="26" type="ORF">B4U79_13348</name>
</gene>
<keyword evidence="10 24" id="KW-0479">Metal-binding</keyword>
<dbReference type="AlphaFoldDB" id="A0A3S3PJH9"/>
<evidence type="ECO:0000256" key="24">
    <source>
        <dbReference type="PIRSR" id="PIRSR607754-2"/>
    </source>
</evidence>
<dbReference type="UniPathway" id="UPA00378"/>
<comment type="pathway">
    <text evidence="3">Protein modification; protein glycosylation.</text>
</comment>
<keyword evidence="11" id="KW-0735">Signal-anchor</keyword>
<evidence type="ECO:0000256" key="11">
    <source>
        <dbReference type="ARBA" id="ARBA00022968"/>
    </source>
</evidence>
<evidence type="ECO:0000256" key="25">
    <source>
        <dbReference type="PIRSR" id="PIRSR607754-3"/>
    </source>
</evidence>
<comment type="similarity">
    <text evidence="4">Belongs to the glycosyltransferase 16 (GT16) protein family.</text>
</comment>
<evidence type="ECO:0000256" key="10">
    <source>
        <dbReference type="ARBA" id="ARBA00022723"/>
    </source>
</evidence>
<evidence type="ECO:0000256" key="21">
    <source>
        <dbReference type="ARBA" id="ARBA00032915"/>
    </source>
</evidence>
<feature type="disulfide bond" evidence="25">
    <location>
        <begin position="88"/>
        <end position="91"/>
    </location>
</feature>
<evidence type="ECO:0000313" key="27">
    <source>
        <dbReference type="EMBL" id="RWS16181.1"/>
    </source>
</evidence>
<dbReference type="EMBL" id="NCKU01001935">
    <property type="protein sequence ID" value="RWS10869.1"/>
    <property type="molecule type" value="Genomic_DNA"/>
</dbReference>
<evidence type="ECO:0000256" key="6">
    <source>
        <dbReference type="ARBA" id="ARBA00014817"/>
    </source>
</evidence>
<dbReference type="PANTHER" id="PTHR12871">
    <property type="entry name" value="BETA-1,2-N-ACETYLGLUCOSAMINYLTRANSFERASE II"/>
    <property type="match status" value="1"/>
</dbReference>
<dbReference type="STRING" id="1965070.A0A3S3PJH9"/>
<comment type="catalytic activity">
    <reaction evidence="22">
        <text>an N(4)-{beta-D-GlcNAc-(1-&gt;2)-alpha-D-Man-(1-&gt;3)-[alpha-D-Man-(1-&gt;6)]-beta-D-Man-(1-&gt;4)-beta-D-GlcNAc-(1-&gt;4)-beta-D-GlcNAc}-L-asparaginyl-[protein] + UDP-N-acetyl-alpha-D-glucosamine = N(4)-{beta-D-GlcNAc-(1-&gt;2)-alpha-D-Man-(1-&gt;3)-[beta-D-GlcNAc-(1-&gt;2)-alpha-D-Man-(1-&gt;6)]-beta-D-Man-(1-&gt;4)-beta-D-GlcNAc-(1-&gt;4)-beta-D-GlcNAc}-L-asparaginyl-[protein] + UDP + H(+)</text>
        <dbReference type="Rhea" id="RHEA:12941"/>
        <dbReference type="Rhea" id="RHEA-COMP:13526"/>
        <dbReference type="Rhea" id="RHEA-COMP:14369"/>
        <dbReference type="ChEBI" id="CHEBI:15378"/>
        <dbReference type="ChEBI" id="CHEBI:57705"/>
        <dbReference type="ChEBI" id="CHEBI:58223"/>
        <dbReference type="ChEBI" id="CHEBI:60615"/>
        <dbReference type="ChEBI" id="CHEBI:60651"/>
        <dbReference type="EC" id="2.4.1.143"/>
    </reaction>
</comment>
<feature type="binding site" evidence="24">
    <location>
        <position position="66"/>
    </location>
    <ligand>
        <name>Mn(2+)</name>
        <dbReference type="ChEBI" id="CHEBI:29035"/>
    </ligand>
</feature>
<evidence type="ECO:0000256" key="18">
    <source>
        <dbReference type="ARBA" id="ARBA00029663"/>
    </source>
</evidence>
<protein>
    <recommendedName>
        <fullName evidence="6">Alpha-1,6-mannosyl-glycoprotein 2-beta-N-acetylglucosaminyltransferase</fullName>
        <ecNumber evidence="5">2.4.1.143</ecNumber>
    </recommendedName>
    <alternativeName>
        <fullName evidence="21">Beta-1,2-N-acetylglucosaminyltransferase II</fullName>
    </alternativeName>
    <alternativeName>
        <fullName evidence="20">GlcNAc-T II</fullName>
    </alternativeName>
    <alternativeName>
        <fullName evidence="19">Mannoside acetylglucosaminyltransferase 2</fullName>
    </alternativeName>
    <alternativeName>
        <fullName evidence="18">N-glycosyl-oligosaccharide-glycoprotein N-acetylglucosaminyltransferase II</fullName>
    </alternativeName>
</protein>
<evidence type="ECO:0000256" key="4">
    <source>
        <dbReference type="ARBA" id="ARBA00011011"/>
    </source>
</evidence>
<comment type="subcellular location">
    <subcellularLocation>
        <location evidence="2">Golgi apparatus membrane</location>
        <topology evidence="2">Single-pass type II membrane protein</topology>
    </subcellularLocation>
</comment>
<dbReference type="OrthoDB" id="6019616at2759"/>
<keyword evidence="16" id="KW-0325">Glycoprotein</keyword>
<evidence type="ECO:0000256" key="5">
    <source>
        <dbReference type="ARBA" id="ARBA00012613"/>
    </source>
</evidence>
<dbReference type="Gene3D" id="3.90.550.10">
    <property type="entry name" value="Spore Coat Polysaccharide Biosynthesis Protein SpsA, Chain A"/>
    <property type="match status" value="1"/>
</dbReference>
<evidence type="ECO:0000256" key="23">
    <source>
        <dbReference type="PIRSR" id="PIRSR607754-1"/>
    </source>
</evidence>
<evidence type="ECO:0000256" key="19">
    <source>
        <dbReference type="ARBA" id="ARBA00031203"/>
    </source>
</evidence>
<dbReference type="GO" id="GO:0000139">
    <property type="term" value="C:Golgi membrane"/>
    <property type="evidence" value="ECO:0007669"/>
    <property type="project" value="UniProtKB-SubCell"/>
</dbReference>
<evidence type="ECO:0000256" key="22">
    <source>
        <dbReference type="ARBA" id="ARBA00093257"/>
    </source>
</evidence>
<evidence type="ECO:0000313" key="26">
    <source>
        <dbReference type="EMBL" id="RWS10869.1"/>
    </source>
</evidence>
<dbReference type="GO" id="GO:0005795">
    <property type="term" value="C:Golgi stack"/>
    <property type="evidence" value="ECO:0007669"/>
    <property type="project" value="InterPro"/>
</dbReference>
<dbReference type="GO" id="GO:0008455">
    <property type="term" value="F:alpha-1,6-mannosylglycoprotein 2-beta-N-acetylglucosaminyltransferase activity"/>
    <property type="evidence" value="ECO:0007669"/>
    <property type="project" value="UniProtKB-EC"/>
</dbReference>
<evidence type="ECO:0000256" key="16">
    <source>
        <dbReference type="ARBA" id="ARBA00023180"/>
    </source>
</evidence>
<dbReference type="GO" id="GO:0006487">
    <property type="term" value="P:protein N-linked glycosylation"/>
    <property type="evidence" value="ECO:0007669"/>
    <property type="project" value="TreeGrafter"/>
</dbReference>
<evidence type="ECO:0000256" key="2">
    <source>
        <dbReference type="ARBA" id="ARBA00004323"/>
    </source>
</evidence>
<keyword evidence="28" id="KW-1185">Reference proteome</keyword>
<evidence type="ECO:0000256" key="7">
    <source>
        <dbReference type="ARBA" id="ARBA00022676"/>
    </source>
</evidence>
<reference evidence="26" key="2">
    <citation type="submission" date="2018-11" db="EMBL/GenBank/DDBJ databases">
        <title>Trombidioid mite genomics.</title>
        <authorList>
            <person name="Dong X."/>
        </authorList>
    </citation>
    <scope>NUCLEOTIDE SEQUENCE</scope>
    <source>
        <strain evidence="26">UoL-WK</strain>
    </source>
</reference>
<proteinExistence type="inferred from homology"/>
<evidence type="ECO:0000256" key="9">
    <source>
        <dbReference type="ARBA" id="ARBA00022692"/>
    </source>
</evidence>
<evidence type="ECO:0000256" key="14">
    <source>
        <dbReference type="ARBA" id="ARBA00023136"/>
    </source>
</evidence>
<evidence type="ECO:0000256" key="8">
    <source>
        <dbReference type="ARBA" id="ARBA00022679"/>
    </source>
</evidence>
<evidence type="ECO:0000256" key="17">
    <source>
        <dbReference type="ARBA" id="ARBA00023211"/>
    </source>
</evidence>
<keyword evidence="12" id="KW-1133">Transmembrane helix</keyword>
<sequence>MIVLVNVSKEKAKATRCINAEYPDMYGHYRESKFTQLKHHWFWKMNFVFDEFAPSHNGYVLFLEEDYYASSDLIHFMKLMIQLKYNACKKCDVLTLGAYLKNSYHHKIGNNVYKEVFKAKHNMGFAFERNVWLKIKSCAKQFCEYDDYNYDLSFVYISLQCINPYLMTMSVAAPRVFHIGECGFHQKSIGCNKLYETVLL</sequence>